<name>A0ABP8G8N6_9BACT</name>
<dbReference type="Gene3D" id="3.40.50.1820">
    <property type="entry name" value="alpha/beta hydrolase"/>
    <property type="match status" value="1"/>
</dbReference>
<dbReference type="InterPro" id="IPR050266">
    <property type="entry name" value="AB_hydrolase_sf"/>
</dbReference>
<proteinExistence type="predicted"/>
<evidence type="ECO:0000313" key="3">
    <source>
        <dbReference type="Proteomes" id="UP001501725"/>
    </source>
</evidence>
<dbReference type="EMBL" id="BAABGY010000001">
    <property type="protein sequence ID" value="GAA4319663.1"/>
    <property type="molecule type" value="Genomic_DNA"/>
</dbReference>
<dbReference type="SUPFAM" id="SSF53474">
    <property type="entry name" value="alpha/beta-Hydrolases"/>
    <property type="match status" value="1"/>
</dbReference>
<sequence length="271" mass="29402">MLRKLTEHKGALLSYGISGSDGPVLVLLHGFGEDSGIWARQQELAAHCRLLLPDLPGSGRSAPTGDLSMEGMADAVAAMLDAEGISRCILVGHSMGGYVALAFGERYPGRLQGLGLFHSTAYADTEEKRETRRKGIAFIEKNGGTAFLRASTPNLYSEESRTRRPELVAAHLSGTLPVADATLTAYYRSMIERPDRSAMLKDAKIPVLFLLGRHDNAVPLKDGLAQCVLPDRGMVFLMNEAGHMGMVECPEAANDQLLTYLRFVNQWTAAQ</sequence>
<evidence type="ECO:0000313" key="2">
    <source>
        <dbReference type="EMBL" id="GAA4319663.1"/>
    </source>
</evidence>
<gene>
    <name evidence="2" type="ORF">GCM10023184_04530</name>
</gene>
<dbReference type="InterPro" id="IPR029058">
    <property type="entry name" value="AB_hydrolase_fold"/>
</dbReference>
<dbReference type="InterPro" id="IPR000073">
    <property type="entry name" value="AB_hydrolase_1"/>
</dbReference>
<keyword evidence="3" id="KW-1185">Reference proteome</keyword>
<organism evidence="2 3">
    <name type="scientific">Flaviaesturariibacter amylovorans</name>
    <dbReference type="NCBI Taxonomy" id="1084520"/>
    <lineage>
        <taxon>Bacteria</taxon>
        <taxon>Pseudomonadati</taxon>
        <taxon>Bacteroidota</taxon>
        <taxon>Chitinophagia</taxon>
        <taxon>Chitinophagales</taxon>
        <taxon>Chitinophagaceae</taxon>
        <taxon>Flaviaestuariibacter</taxon>
    </lineage>
</organism>
<dbReference type="PANTHER" id="PTHR43798:SF33">
    <property type="entry name" value="HYDROLASE, PUTATIVE (AFU_ORTHOLOGUE AFUA_2G14860)-RELATED"/>
    <property type="match status" value="1"/>
</dbReference>
<comment type="caution">
    <text evidence="2">The sequence shown here is derived from an EMBL/GenBank/DDBJ whole genome shotgun (WGS) entry which is preliminary data.</text>
</comment>
<dbReference type="Proteomes" id="UP001501725">
    <property type="component" value="Unassembled WGS sequence"/>
</dbReference>
<keyword evidence="2" id="KW-0378">Hydrolase</keyword>
<dbReference type="Pfam" id="PF00561">
    <property type="entry name" value="Abhydrolase_1"/>
    <property type="match status" value="1"/>
</dbReference>
<dbReference type="PANTHER" id="PTHR43798">
    <property type="entry name" value="MONOACYLGLYCEROL LIPASE"/>
    <property type="match status" value="1"/>
</dbReference>
<accession>A0ABP8G8N6</accession>
<dbReference type="RefSeq" id="WP_345253031.1">
    <property type="nucleotide sequence ID" value="NZ_BAABGY010000001.1"/>
</dbReference>
<evidence type="ECO:0000259" key="1">
    <source>
        <dbReference type="Pfam" id="PF00561"/>
    </source>
</evidence>
<dbReference type="PRINTS" id="PR00111">
    <property type="entry name" value="ABHYDROLASE"/>
</dbReference>
<reference evidence="3" key="1">
    <citation type="journal article" date="2019" name="Int. J. Syst. Evol. Microbiol.">
        <title>The Global Catalogue of Microorganisms (GCM) 10K type strain sequencing project: providing services to taxonomists for standard genome sequencing and annotation.</title>
        <authorList>
            <consortium name="The Broad Institute Genomics Platform"/>
            <consortium name="The Broad Institute Genome Sequencing Center for Infectious Disease"/>
            <person name="Wu L."/>
            <person name="Ma J."/>
        </authorList>
    </citation>
    <scope>NUCLEOTIDE SEQUENCE [LARGE SCALE GENOMIC DNA]</scope>
    <source>
        <strain evidence="3">JCM 17919</strain>
    </source>
</reference>
<feature type="domain" description="AB hydrolase-1" evidence="1">
    <location>
        <begin position="23"/>
        <end position="248"/>
    </location>
</feature>
<dbReference type="GO" id="GO:0016787">
    <property type="term" value="F:hydrolase activity"/>
    <property type="evidence" value="ECO:0007669"/>
    <property type="project" value="UniProtKB-KW"/>
</dbReference>
<protein>
    <submittedName>
        <fullName evidence="2">Alpha/beta hydrolase</fullName>
    </submittedName>
</protein>